<evidence type="ECO:0000256" key="2">
    <source>
        <dbReference type="SAM" id="Phobius"/>
    </source>
</evidence>
<feature type="compositionally biased region" description="Low complexity" evidence="1">
    <location>
        <begin position="633"/>
        <end position="648"/>
    </location>
</feature>
<proteinExistence type="predicted"/>
<feature type="region of interest" description="Disordered" evidence="1">
    <location>
        <begin position="1639"/>
        <end position="1703"/>
    </location>
</feature>
<organism evidence="4 5">
    <name type="scientific">Chlamydomonas eustigma</name>
    <dbReference type="NCBI Taxonomy" id="1157962"/>
    <lineage>
        <taxon>Eukaryota</taxon>
        <taxon>Viridiplantae</taxon>
        <taxon>Chlorophyta</taxon>
        <taxon>core chlorophytes</taxon>
        <taxon>Chlorophyceae</taxon>
        <taxon>CS clade</taxon>
        <taxon>Chlamydomonadales</taxon>
        <taxon>Chlamydomonadaceae</taxon>
        <taxon>Chlamydomonas</taxon>
    </lineage>
</organism>
<feature type="region of interest" description="Disordered" evidence="1">
    <location>
        <begin position="295"/>
        <end position="568"/>
    </location>
</feature>
<keyword evidence="3" id="KW-0732">Signal</keyword>
<evidence type="ECO:0000256" key="3">
    <source>
        <dbReference type="SAM" id="SignalP"/>
    </source>
</evidence>
<dbReference type="Proteomes" id="UP000232323">
    <property type="component" value="Unassembled WGS sequence"/>
</dbReference>
<protein>
    <recommendedName>
        <fullName evidence="6">C-type lectin domain-containing protein</fullName>
    </recommendedName>
</protein>
<feature type="region of interest" description="Disordered" evidence="1">
    <location>
        <begin position="709"/>
        <end position="734"/>
    </location>
</feature>
<comment type="caution">
    <text evidence="4">The sequence shown here is derived from an EMBL/GenBank/DDBJ whole genome shotgun (WGS) entry which is preliminary data.</text>
</comment>
<feature type="compositionally biased region" description="Pro residues" evidence="1">
    <location>
        <begin position="358"/>
        <end position="377"/>
    </location>
</feature>
<feature type="region of interest" description="Disordered" evidence="1">
    <location>
        <begin position="1005"/>
        <end position="1024"/>
    </location>
</feature>
<feature type="compositionally biased region" description="Low complexity" evidence="1">
    <location>
        <begin position="550"/>
        <end position="568"/>
    </location>
</feature>
<feature type="compositionally biased region" description="Basic and acidic residues" evidence="1">
    <location>
        <begin position="1250"/>
        <end position="1260"/>
    </location>
</feature>
<feature type="region of interest" description="Disordered" evidence="1">
    <location>
        <begin position="1106"/>
        <end position="1141"/>
    </location>
</feature>
<dbReference type="OrthoDB" id="10691308at2759"/>
<feature type="compositionally biased region" description="Polar residues" evidence="1">
    <location>
        <begin position="497"/>
        <end position="527"/>
    </location>
</feature>
<feature type="compositionally biased region" description="Low complexity" evidence="1">
    <location>
        <begin position="1658"/>
        <end position="1692"/>
    </location>
</feature>
<feature type="region of interest" description="Disordered" evidence="1">
    <location>
        <begin position="1229"/>
        <end position="1281"/>
    </location>
</feature>
<dbReference type="EMBL" id="BEGY01000024">
    <property type="protein sequence ID" value="GAX77367.1"/>
    <property type="molecule type" value="Genomic_DNA"/>
</dbReference>
<dbReference type="STRING" id="1157962.A0A250X2R9"/>
<keyword evidence="2" id="KW-0812">Transmembrane</keyword>
<feature type="compositionally biased region" description="Low complexity" evidence="1">
    <location>
        <begin position="471"/>
        <end position="482"/>
    </location>
</feature>
<feature type="compositionally biased region" description="Pro residues" evidence="1">
    <location>
        <begin position="384"/>
        <end position="412"/>
    </location>
</feature>
<feature type="compositionally biased region" description="Pro residues" evidence="1">
    <location>
        <begin position="431"/>
        <end position="447"/>
    </location>
</feature>
<gene>
    <name evidence="4" type="ORF">CEUSTIGMA_g4813.t1</name>
</gene>
<feature type="region of interest" description="Disordered" evidence="1">
    <location>
        <begin position="1038"/>
        <end position="1075"/>
    </location>
</feature>
<feature type="compositionally biased region" description="Pro residues" evidence="1">
    <location>
        <begin position="295"/>
        <end position="350"/>
    </location>
</feature>
<name>A0A250X2R9_9CHLO</name>
<evidence type="ECO:0000313" key="4">
    <source>
        <dbReference type="EMBL" id="GAX77367.1"/>
    </source>
</evidence>
<feature type="region of interest" description="Disordered" evidence="1">
    <location>
        <begin position="633"/>
        <end position="681"/>
    </location>
</feature>
<feature type="chain" id="PRO_5011970446" description="C-type lectin domain-containing protein" evidence="3">
    <location>
        <begin position="17"/>
        <end position="1823"/>
    </location>
</feature>
<feature type="compositionally biased region" description="Polar residues" evidence="1">
    <location>
        <begin position="1038"/>
        <end position="1054"/>
    </location>
</feature>
<feature type="compositionally biased region" description="Polar residues" evidence="1">
    <location>
        <begin position="1229"/>
        <end position="1249"/>
    </location>
</feature>
<sequence>MLVTLWLVNTIPSGYSLSWGSGGDYEGGTSRLILTDSRGVNFIQDCYDVSTPDLTYQAPSSQYQLMYFSPNASSYGAKALCYYMYGAGIADANSLYALLSVQSNAVAASVNSMSTFYTAQAPEAQLATGFTAGGEFNWSSLVTSPCCGNGSDGSAGSSISTCTASQVLASVYLTDLKQVGAVPVYTPCDLNWEDQRNFACKVPISDSSQSSGTVLVYSGLSDYFGAQRQCVTAGGSMLLYSLNATVPGTMDSRFYWVQQVGYNCRIGFVNQSVMGATMSADCTESFPFMCSVPMKPPPPSPPSPPSPKPAPPHPPLPRPPPPPRPLPPQPPPPHPSSPSPHPPSPLFPHAPPDHPDLPSIPPPSPPSPPAPSIPDHPLPMVLLTPPPPNPQLTPPPPEVPTPTPSSPYPPLSAPSSGVPSALPPGQRDSAPLPPTHLLPLPPDPTPSPHLTQNSPAIPTEAGPSRYPPQPTATTATPPDNTNLSYPSPELTPASPHVLSSGNAGSFPTTNSNYLPPPSKNNSSNTDMPPSPTSSIPTSHPPVPETSSGTLGAAEAPAGALAPPAAQLQQASSSSSSSYRGWIAAAVILPIAAVAAAIAVFVVMAKRKKEAARQATYGDIAAAWPVAARIPLASPRSQGGSSSSASWPSDAIRLPPGPATAPMATAQHDQPEAAASPLRSEGSTTRIPLWQKLDPVAAAAAAMWTRATGSLKRNKAATASPDDSGSNTAAGGEVDTSSTAAAMATNNSSLDNGQQTSSVTNWNPVFMQFLTQASLGGGKRFSGGGSSDSSVLPSEVVPQNTSATHDCHLSTVIGAESSSAEDHQELEGQQQQAGFCNYQAGSIHQGEVGTPSSSIGCVAVDMMGRQDAYFHNVRKEASLMLSDAAHKTATSELPASMESTESSAVQMRDHEGISQSLNDRKTVTMGAQVHFPPEVFTGWAMAAAETASAVNWRAVRSSSAHSAAYCEDSRIPDSSDPRLDPLVVPTFPPSASSHYGLAFSEGGSGLVPELEHTLGPPPSSSHEQHPLNVHQNVILSQQRQDMQSNVSGRPTSSGSMPVEHQAVQQGGTWGGASCSSGKDSEISVRSFLLQPTATLPAMLLDNVNDVTSQAGSSGGGGPSLMATDGSTAGGTDVAMEGSTAGGTDVAMEGSSVDLTTCLNMDSALHSDGGGDMGAISAARLRRISNSYSNDVKVSSFNETHDPLQYDDEAKNEDFAEGLFHFTHPPIKAVTSSSSNCIRHPLSGQQLTSSHHSSDDYRKDDGPGTCLQEGETTSPSNIRAPAASTIPNGFTVYNNEEAAASQLPLALHGKQAGQGFVVYDNPEAMRSSLRDNMLSRHRITADEDSDQQMEPAVHLISSTSTGTCSSEHNRHAMPTESEAATPRPAAADPVAESSTPKRRASLLGTFASAAGAAAAAIAPTLLRTSSSLLSRVFHPSDSGSIHDRPLIPVSPLTSALHHNATLYTPFQPAVTTTCVQSPIMSSELQLSSSNVNEVSHYMRTKPSTDSSPTSASFPFASATHDYGNMTVAGGHALSVKAAHGKVTALKTFNQHVMTANTIFGDLKPPSDIIMNQQQDAISDAIISAGYHRHDDGVDSVPAIILAGPIVTAAASPPALIILQEEVCTSRAAQYIIPPAAGGEEEAVAASSTAASHDSQTVSGDAPTTDAQTDTPTDVQTDTPTDAQTDTPTDAQTDTPADDAPTEVASAPSVHFATAVEEGQDNSIYNIDEGLVAKSSEHLAASASSSSQAGLTASASSSSQDPAVSSTVQPSIISEPYDDVNRHMAGGLPLAIMAALSTSKEPSASSPYLSVQTGTTTTAAAFYNMR</sequence>
<evidence type="ECO:0000256" key="1">
    <source>
        <dbReference type="SAM" id="MobiDB-lite"/>
    </source>
</evidence>
<evidence type="ECO:0008006" key="6">
    <source>
        <dbReference type="Google" id="ProtNLM"/>
    </source>
</evidence>
<feature type="region of interest" description="Disordered" evidence="1">
    <location>
        <begin position="1355"/>
        <end position="1394"/>
    </location>
</feature>
<accession>A0A250X2R9</accession>
<keyword evidence="2" id="KW-0472">Membrane</keyword>
<feature type="compositionally biased region" description="Polar residues" evidence="1">
    <location>
        <begin position="1355"/>
        <end position="1364"/>
    </location>
</feature>
<feature type="signal peptide" evidence="3">
    <location>
        <begin position="1"/>
        <end position="16"/>
    </location>
</feature>
<keyword evidence="5" id="KW-1185">Reference proteome</keyword>
<reference evidence="4 5" key="1">
    <citation type="submission" date="2017-08" db="EMBL/GenBank/DDBJ databases">
        <title>Acidophilic green algal genome provides insights into adaptation to an acidic environment.</title>
        <authorList>
            <person name="Hirooka S."/>
            <person name="Hirose Y."/>
            <person name="Kanesaki Y."/>
            <person name="Higuchi S."/>
            <person name="Fujiwara T."/>
            <person name="Onuma R."/>
            <person name="Era A."/>
            <person name="Ohbayashi R."/>
            <person name="Uzuka A."/>
            <person name="Nozaki H."/>
            <person name="Yoshikawa H."/>
            <person name="Miyagishima S.Y."/>
        </authorList>
    </citation>
    <scope>NUCLEOTIDE SEQUENCE [LARGE SCALE GENOMIC DNA]</scope>
    <source>
        <strain evidence="4 5">NIES-2499</strain>
    </source>
</reference>
<keyword evidence="2" id="KW-1133">Transmembrane helix</keyword>
<evidence type="ECO:0000313" key="5">
    <source>
        <dbReference type="Proteomes" id="UP000232323"/>
    </source>
</evidence>
<feature type="transmembrane region" description="Helical" evidence="2">
    <location>
        <begin position="581"/>
        <end position="603"/>
    </location>
</feature>